<keyword evidence="3" id="KW-1185">Reference proteome</keyword>
<name>A0A8J2JWD7_9HEXA</name>
<proteinExistence type="predicted"/>
<dbReference type="AlphaFoldDB" id="A0A8J2JWD7"/>
<evidence type="ECO:0000256" key="1">
    <source>
        <dbReference type="SAM" id="SignalP"/>
    </source>
</evidence>
<accession>A0A8J2JWD7</accession>
<sequence>MKSVLASVWILVYIAKIVVALVVKAAEGSPPTPGPPIDGGPCSPAWGHCQFPDDCCSSWCNHGDNICIGGEVPG</sequence>
<evidence type="ECO:0000313" key="2">
    <source>
        <dbReference type="EMBL" id="CAG7725841.1"/>
    </source>
</evidence>
<comment type="caution">
    <text evidence="2">The sequence shown here is derived from an EMBL/GenBank/DDBJ whole genome shotgun (WGS) entry which is preliminary data.</text>
</comment>
<feature type="chain" id="PRO_5035280982" evidence="1">
    <location>
        <begin position="21"/>
        <end position="74"/>
    </location>
</feature>
<evidence type="ECO:0000313" key="3">
    <source>
        <dbReference type="Proteomes" id="UP000708208"/>
    </source>
</evidence>
<feature type="signal peptide" evidence="1">
    <location>
        <begin position="1"/>
        <end position="20"/>
    </location>
</feature>
<reference evidence="2" key="1">
    <citation type="submission" date="2021-06" db="EMBL/GenBank/DDBJ databases">
        <authorList>
            <person name="Hodson N. C."/>
            <person name="Mongue J. A."/>
            <person name="Jaron S. K."/>
        </authorList>
    </citation>
    <scope>NUCLEOTIDE SEQUENCE</scope>
</reference>
<gene>
    <name evidence="2" type="ORF">AFUS01_LOCUS14782</name>
</gene>
<dbReference type="Proteomes" id="UP000708208">
    <property type="component" value="Unassembled WGS sequence"/>
</dbReference>
<protein>
    <submittedName>
        <fullName evidence="2">Uncharacterized protein</fullName>
    </submittedName>
</protein>
<organism evidence="2 3">
    <name type="scientific">Allacma fusca</name>
    <dbReference type="NCBI Taxonomy" id="39272"/>
    <lineage>
        <taxon>Eukaryota</taxon>
        <taxon>Metazoa</taxon>
        <taxon>Ecdysozoa</taxon>
        <taxon>Arthropoda</taxon>
        <taxon>Hexapoda</taxon>
        <taxon>Collembola</taxon>
        <taxon>Symphypleona</taxon>
        <taxon>Sminthuridae</taxon>
        <taxon>Allacma</taxon>
    </lineage>
</organism>
<keyword evidence="1" id="KW-0732">Signal</keyword>
<dbReference type="EMBL" id="CAJVCH010127375">
    <property type="protein sequence ID" value="CAG7725841.1"/>
    <property type="molecule type" value="Genomic_DNA"/>
</dbReference>